<dbReference type="KEGG" id="ara:Arad_2517"/>
<dbReference type="RefSeq" id="WP_012651535.1">
    <property type="nucleotide sequence ID" value="NC_011985.1"/>
</dbReference>
<keyword evidence="1" id="KW-0732">Signal</keyword>
<evidence type="ECO:0000313" key="3">
    <source>
        <dbReference type="Proteomes" id="UP000001600"/>
    </source>
</evidence>
<evidence type="ECO:0008006" key="4">
    <source>
        <dbReference type="Google" id="ProtNLM"/>
    </source>
</evidence>
<reference evidence="2 3" key="1">
    <citation type="journal article" date="2009" name="J. Bacteriol.">
        <title>Genome sequences of three Agrobacterium biovars help elucidate the evolution of multichromosome genomes in bacteria.</title>
        <authorList>
            <person name="Slater S.C."/>
            <person name="Goldman B.S."/>
            <person name="Goodner B."/>
            <person name="Setubal J.C."/>
            <person name="Farrand S.K."/>
            <person name="Nester E.W."/>
            <person name="Burr T.J."/>
            <person name="Banta L."/>
            <person name="Dickerman A.W."/>
            <person name="Paulsen I."/>
            <person name="Otten L."/>
            <person name="Suen G."/>
            <person name="Welch R."/>
            <person name="Almeida N.F."/>
            <person name="Arnold F."/>
            <person name="Burton O.T."/>
            <person name="Du Z."/>
            <person name="Ewing A."/>
            <person name="Godsy E."/>
            <person name="Heisel S."/>
            <person name="Houmiel K.L."/>
            <person name="Jhaveri J."/>
            <person name="Lu J."/>
            <person name="Miller N.M."/>
            <person name="Norton S."/>
            <person name="Chen Q."/>
            <person name="Phoolcharoen W."/>
            <person name="Ohlin V."/>
            <person name="Ondrusek D."/>
            <person name="Pride N."/>
            <person name="Stricklin S.L."/>
            <person name="Sun J."/>
            <person name="Wheeler C."/>
            <person name="Wilson L."/>
            <person name="Zhu H."/>
            <person name="Wood D.W."/>
        </authorList>
    </citation>
    <scope>NUCLEOTIDE SEQUENCE [LARGE SCALE GENOMIC DNA]</scope>
    <source>
        <strain evidence="3">K84 / ATCC BAA-868</strain>
    </source>
</reference>
<gene>
    <name evidence="2" type="ordered locus">Arad_2517</name>
</gene>
<dbReference type="GeneID" id="86848550"/>
<dbReference type="STRING" id="311403.Arad_2517"/>
<protein>
    <recommendedName>
        <fullName evidence="4">Lipoprotein</fullName>
    </recommendedName>
</protein>
<evidence type="ECO:0000256" key="1">
    <source>
        <dbReference type="SAM" id="SignalP"/>
    </source>
</evidence>
<organism evidence="2 3">
    <name type="scientific">Rhizobium rhizogenes (strain K84 / ATCC BAA-868)</name>
    <name type="common">Agrobacterium radiobacter</name>
    <dbReference type="NCBI Taxonomy" id="311403"/>
    <lineage>
        <taxon>Bacteria</taxon>
        <taxon>Pseudomonadati</taxon>
        <taxon>Pseudomonadota</taxon>
        <taxon>Alphaproteobacteria</taxon>
        <taxon>Hyphomicrobiales</taxon>
        <taxon>Rhizobiaceae</taxon>
        <taxon>Rhizobium/Agrobacterium group</taxon>
        <taxon>Rhizobium</taxon>
    </lineage>
</organism>
<dbReference type="PROSITE" id="PS51257">
    <property type="entry name" value="PROKAR_LIPOPROTEIN"/>
    <property type="match status" value="1"/>
</dbReference>
<accession>B9JFK0</accession>
<dbReference type="HOGENOM" id="CLU_144804_0_0_5"/>
<evidence type="ECO:0000313" key="2">
    <source>
        <dbReference type="EMBL" id="ACM26690.1"/>
    </source>
</evidence>
<dbReference type="eggNOG" id="ENOG5031AHJ">
    <property type="taxonomic scope" value="Bacteria"/>
</dbReference>
<proteinExistence type="predicted"/>
<dbReference type="AlphaFoldDB" id="B9JFK0"/>
<feature type="chain" id="PRO_5002884738" description="Lipoprotein" evidence="1">
    <location>
        <begin position="20"/>
        <end position="158"/>
    </location>
</feature>
<name>B9JFK0_RHIR8</name>
<dbReference type="EMBL" id="CP000628">
    <property type="protein sequence ID" value="ACM26690.1"/>
    <property type="molecule type" value="Genomic_DNA"/>
</dbReference>
<sequence length="158" mass="16537">MLKLRSGAVSALVGCLALAACSSWSLTEPPAPPAYDVRSATVVADQAVPPVPPTLLSAINDHVNAAIAVTTRDTPLPKVALTIRVTDLRKGRSFNHDRNSAKINVDAASVDNGAVLAIASFDIVNYTQDPTAANDLMAEDVAARIRSIFVLKAPPLVN</sequence>
<feature type="signal peptide" evidence="1">
    <location>
        <begin position="1"/>
        <end position="19"/>
    </location>
</feature>
<dbReference type="Proteomes" id="UP000001600">
    <property type="component" value="Chromosome 1"/>
</dbReference>